<dbReference type="EMBL" id="CAEZXR010000030">
    <property type="protein sequence ID" value="CAB4690743.1"/>
    <property type="molecule type" value="Genomic_DNA"/>
</dbReference>
<feature type="domain" description="ABC transporter" evidence="4">
    <location>
        <begin position="4"/>
        <end position="221"/>
    </location>
</feature>
<dbReference type="GO" id="GO:0016887">
    <property type="term" value="F:ATP hydrolysis activity"/>
    <property type="evidence" value="ECO:0007669"/>
    <property type="project" value="InterPro"/>
</dbReference>
<dbReference type="PANTHER" id="PTHR42781">
    <property type="entry name" value="SPERMIDINE/PUTRESCINE IMPORT ATP-BINDING PROTEIN POTA"/>
    <property type="match status" value="1"/>
</dbReference>
<keyword evidence="2" id="KW-0547">Nucleotide-binding</keyword>
<dbReference type="InterPro" id="IPR050093">
    <property type="entry name" value="ABC_SmlMolc_Importer"/>
</dbReference>
<dbReference type="PANTHER" id="PTHR42781:SF4">
    <property type="entry name" value="SPERMIDINE_PUTRESCINE IMPORT ATP-BINDING PROTEIN POTA"/>
    <property type="match status" value="1"/>
</dbReference>
<dbReference type="PROSITE" id="PS50893">
    <property type="entry name" value="ABC_TRANSPORTER_2"/>
    <property type="match status" value="1"/>
</dbReference>
<dbReference type="InterPro" id="IPR003593">
    <property type="entry name" value="AAA+_ATPase"/>
</dbReference>
<reference evidence="5" key="1">
    <citation type="submission" date="2020-05" db="EMBL/GenBank/DDBJ databases">
        <authorList>
            <person name="Chiriac C."/>
            <person name="Salcher M."/>
            <person name="Ghai R."/>
            <person name="Kavagutti S V."/>
        </authorList>
    </citation>
    <scope>NUCLEOTIDE SEQUENCE</scope>
</reference>
<accession>A0A6J6P2C8</accession>
<organism evidence="5">
    <name type="scientific">freshwater metagenome</name>
    <dbReference type="NCBI Taxonomy" id="449393"/>
    <lineage>
        <taxon>unclassified sequences</taxon>
        <taxon>metagenomes</taxon>
        <taxon>ecological metagenomes</taxon>
    </lineage>
</organism>
<dbReference type="Gene3D" id="3.40.50.300">
    <property type="entry name" value="P-loop containing nucleotide triphosphate hydrolases"/>
    <property type="match status" value="1"/>
</dbReference>
<dbReference type="GO" id="GO:0005524">
    <property type="term" value="F:ATP binding"/>
    <property type="evidence" value="ECO:0007669"/>
    <property type="project" value="UniProtKB-KW"/>
</dbReference>
<evidence type="ECO:0000256" key="2">
    <source>
        <dbReference type="ARBA" id="ARBA00022741"/>
    </source>
</evidence>
<dbReference type="AlphaFoldDB" id="A0A6J6P2C8"/>
<dbReference type="SMART" id="SM00382">
    <property type="entry name" value="AAA"/>
    <property type="match status" value="1"/>
</dbReference>
<evidence type="ECO:0000259" key="4">
    <source>
        <dbReference type="PROSITE" id="PS50893"/>
    </source>
</evidence>
<dbReference type="InterPro" id="IPR003439">
    <property type="entry name" value="ABC_transporter-like_ATP-bd"/>
</dbReference>
<proteinExistence type="predicted"/>
<evidence type="ECO:0000256" key="3">
    <source>
        <dbReference type="ARBA" id="ARBA00022840"/>
    </source>
</evidence>
<dbReference type="Pfam" id="PF00005">
    <property type="entry name" value="ABC_tran"/>
    <property type="match status" value="1"/>
</dbReference>
<protein>
    <submittedName>
        <fullName evidence="5">Unannotated protein</fullName>
    </submittedName>
</protein>
<evidence type="ECO:0000256" key="1">
    <source>
        <dbReference type="ARBA" id="ARBA00022448"/>
    </source>
</evidence>
<sequence>MSVLEVRGLQVRRGRRQVVHDVDLTLARGEVVAVLGPNGAGKSTLVEAVGGLLPSQGAVRIEGRAATVLQTPGLARRTARANVELALAWWGVPRRERRARAMAALDLMRAAHLAGRQAGSLSGGEARRVHLARGVAVAPDLLLLDEPFAGLDPESHAALSEDATSALRATGGGVLVVLHDRADAWAMADRVAVLVDGRLVADAAPDRLLAAPPTAEVARFLGYDGCLVDASGSTLTRAPHVRLVPAGEPGLLEGAVARVVRLQDGARVEVATAAGTVWALVDATDPGGLPRVGARVGVRVSGGVRFPPSV</sequence>
<gene>
    <name evidence="5" type="ORF">UFOPK2579_00393</name>
</gene>
<evidence type="ECO:0000313" key="5">
    <source>
        <dbReference type="EMBL" id="CAB4690743.1"/>
    </source>
</evidence>
<keyword evidence="3" id="KW-0067">ATP-binding</keyword>
<keyword evidence="1" id="KW-0813">Transport</keyword>
<name>A0A6J6P2C8_9ZZZZ</name>
<dbReference type="InterPro" id="IPR027417">
    <property type="entry name" value="P-loop_NTPase"/>
</dbReference>
<dbReference type="SUPFAM" id="SSF52540">
    <property type="entry name" value="P-loop containing nucleoside triphosphate hydrolases"/>
    <property type="match status" value="1"/>
</dbReference>